<proteinExistence type="inferred from homology"/>
<evidence type="ECO:0000259" key="2">
    <source>
        <dbReference type="Pfam" id="PF02397"/>
    </source>
</evidence>
<evidence type="ECO:0000313" key="3">
    <source>
        <dbReference type="EMBL" id="GAA4029089.1"/>
    </source>
</evidence>
<reference evidence="4" key="1">
    <citation type="journal article" date="2019" name="Int. J. Syst. Evol. Microbiol.">
        <title>The Global Catalogue of Microorganisms (GCM) 10K type strain sequencing project: providing services to taxonomists for standard genome sequencing and annotation.</title>
        <authorList>
            <consortium name="The Broad Institute Genomics Platform"/>
            <consortium name="The Broad Institute Genome Sequencing Center for Infectious Disease"/>
            <person name="Wu L."/>
            <person name="Ma J."/>
        </authorList>
    </citation>
    <scope>NUCLEOTIDE SEQUENCE [LARGE SCALE GENOMIC DNA]</scope>
    <source>
        <strain evidence="4">JCM 17225</strain>
    </source>
</reference>
<comment type="similarity">
    <text evidence="1">Belongs to the bacterial sugar transferase family.</text>
</comment>
<organism evidence="3 4">
    <name type="scientific">Hymenobacter glaciei</name>
    <dbReference type="NCBI Taxonomy" id="877209"/>
    <lineage>
        <taxon>Bacteria</taxon>
        <taxon>Pseudomonadati</taxon>
        <taxon>Bacteroidota</taxon>
        <taxon>Cytophagia</taxon>
        <taxon>Cytophagales</taxon>
        <taxon>Hymenobacteraceae</taxon>
        <taxon>Hymenobacter</taxon>
    </lineage>
</organism>
<evidence type="ECO:0000313" key="4">
    <source>
        <dbReference type="Proteomes" id="UP001501469"/>
    </source>
</evidence>
<accession>A0ABP7TQR3</accession>
<comment type="caution">
    <text evidence="3">The sequence shown here is derived from an EMBL/GenBank/DDBJ whole genome shotgun (WGS) entry which is preliminary data.</text>
</comment>
<dbReference type="PANTHER" id="PTHR30576:SF0">
    <property type="entry name" value="UNDECAPRENYL-PHOSPHATE N-ACETYLGALACTOSAMINYL 1-PHOSPHATE TRANSFERASE-RELATED"/>
    <property type="match status" value="1"/>
</dbReference>
<dbReference type="InterPro" id="IPR003362">
    <property type="entry name" value="Bact_transf"/>
</dbReference>
<dbReference type="Proteomes" id="UP001501469">
    <property type="component" value="Unassembled WGS sequence"/>
</dbReference>
<evidence type="ECO:0000256" key="1">
    <source>
        <dbReference type="ARBA" id="ARBA00006464"/>
    </source>
</evidence>
<dbReference type="Pfam" id="PF02397">
    <property type="entry name" value="Bac_transf"/>
    <property type="match status" value="1"/>
</dbReference>
<dbReference type="PANTHER" id="PTHR30576">
    <property type="entry name" value="COLANIC BIOSYNTHESIS UDP-GLUCOSE LIPID CARRIER TRANSFERASE"/>
    <property type="match status" value="1"/>
</dbReference>
<feature type="domain" description="Bacterial sugar transferase" evidence="2">
    <location>
        <begin position="2"/>
        <end position="158"/>
    </location>
</feature>
<gene>
    <name evidence="3" type="ORF">GCM10022409_11540</name>
</gene>
<name>A0ABP7TQR3_9BACT</name>
<keyword evidence="4" id="KW-1185">Reference proteome</keyword>
<protein>
    <recommendedName>
        <fullName evidence="2">Bacterial sugar transferase domain-containing protein</fullName>
    </recommendedName>
</protein>
<dbReference type="EMBL" id="BAABDK010000010">
    <property type="protein sequence ID" value="GAA4029089.1"/>
    <property type="molecule type" value="Genomic_DNA"/>
</dbReference>
<sequence length="167" mass="18888">MLIKLSSDGPVFFKQLRTGKDGKPFWCLKFRSMRVNADSDKLQAKKGDARVTKVGNFLRKSSLDELPQFLNVLKGEMSVVGPRPHMLHHTEVYSQTIGNFMDRHAVMPGITGLAQVSGHRGEIKEMDAMVKRVEADIEYIKKQSLQLDVKIVLKTVRQACFGHENAY</sequence>